<keyword evidence="7 10" id="KW-0812">Transmembrane</keyword>
<dbReference type="PANTHER" id="PTHR30093:SF44">
    <property type="entry name" value="TYPE II SECRETION SYSTEM CORE PROTEIN G"/>
    <property type="match status" value="1"/>
</dbReference>
<dbReference type="OrthoDB" id="9795612at2"/>
<keyword evidence="13" id="KW-1185">Reference proteome</keyword>
<evidence type="ECO:0000256" key="7">
    <source>
        <dbReference type="ARBA" id="ARBA00022692"/>
    </source>
</evidence>
<dbReference type="GO" id="GO:0015628">
    <property type="term" value="P:protein secretion by the type II secretion system"/>
    <property type="evidence" value="ECO:0007669"/>
    <property type="project" value="InterPro"/>
</dbReference>
<proteinExistence type="inferred from homology"/>
<evidence type="ECO:0000256" key="8">
    <source>
        <dbReference type="ARBA" id="ARBA00022989"/>
    </source>
</evidence>
<feature type="domain" description="Type II secretion system protein GspG C-terminal" evidence="11">
    <location>
        <begin position="36"/>
        <end position="143"/>
    </location>
</feature>
<evidence type="ECO:0000256" key="1">
    <source>
        <dbReference type="ARBA" id="ARBA00004377"/>
    </source>
</evidence>
<dbReference type="NCBIfam" id="TIGR01710">
    <property type="entry name" value="typeII_sec_gspG"/>
    <property type="match status" value="1"/>
</dbReference>
<dbReference type="InterPro" id="IPR010054">
    <property type="entry name" value="Type2_sec_GspG"/>
</dbReference>
<keyword evidence="9 10" id="KW-0472">Membrane</keyword>
<name>A0A1B2LW59_9GAMM</name>
<gene>
    <name evidence="12" type="ORF">BFG52_01685</name>
</gene>
<feature type="transmembrane region" description="Helical" evidence="10">
    <location>
        <begin position="12"/>
        <end position="34"/>
    </location>
</feature>
<dbReference type="EMBL" id="CP016895">
    <property type="protein sequence ID" value="AOA57188.1"/>
    <property type="molecule type" value="Genomic_DNA"/>
</dbReference>
<dbReference type="Pfam" id="PF08334">
    <property type="entry name" value="T2SSG"/>
    <property type="match status" value="1"/>
</dbReference>
<keyword evidence="5" id="KW-0488">Methylation</keyword>
<dbReference type="RefSeq" id="WP_067551752.1">
    <property type="nucleotide sequence ID" value="NZ_CP016895.1"/>
</dbReference>
<organism evidence="12 13">
    <name type="scientific">Acinetobacter larvae</name>
    <dbReference type="NCBI Taxonomy" id="1789224"/>
    <lineage>
        <taxon>Bacteria</taxon>
        <taxon>Pseudomonadati</taxon>
        <taxon>Pseudomonadota</taxon>
        <taxon>Gammaproteobacteria</taxon>
        <taxon>Moraxellales</taxon>
        <taxon>Moraxellaceae</taxon>
        <taxon>Acinetobacter</taxon>
    </lineage>
</organism>
<evidence type="ECO:0000313" key="13">
    <source>
        <dbReference type="Proteomes" id="UP000093391"/>
    </source>
</evidence>
<evidence type="ECO:0000259" key="11">
    <source>
        <dbReference type="Pfam" id="PF08334"/>
    </source>
</evidence>
<dbReference type="Pfam" id="PF07963">
    <property type="entry name" value="N_methyl"/>
    <property type="match status" value="1"/>
</dbReference>
<evidence type="ECO:0000256" key="6">
    <source>
        <dbReference type="ARBA" id="ARBA00022519"/>
    </source>
</evidence>
<dbReference type="PRINTS" id="PR00813">
    <property type="entry name" value="BCTERIALGSPG"/>
</dbReference>
<dbReference type="GO" id="GO:0015627">
    <property type="term" value="C:type II protein secretion system complex"/>
    <property type="evidence" value="ECO:0007669"/>
    <property type="project" value="InterPro"/>
</dbReference>
<accession>A0A1B2LW59</accession>
<evidence type="ECO:0000313" key="12">
    <source>
        <dbReference type="EMBL" id="AOA57188.1"/>
    </source>
</evidence>
<evidence type="ECO:0000256" key="4">
    <source>
        <dbReference type="ARBA" id="ARBA00022475"/>
    </source>
</evidence>
<dbReference type="SUPFAM" id="SSF54523">
    <property type="entry name" value="Pili subunits"/>
    <property type="match status" value="1"/>
</dbReference>
<protein>
    <recommendedName>
        <fullName evidence="3">Type II secretion system core protein G</fullName>
    </recommendedName>
</protein>
<comment type="subcellular location">
    <subcellularLocation>
        <location evidence="1">Cell inner membrane</location>
        <topology evidence="1">Single-pass membrane protein</topology>
    </subcellularLocation>
</comment>
<evidence type="ECO:0000256" key="10">
    <source>
        <dbReference type="SAM" id="Phobius"/>
    </source>
</evidence>
<dbReference type="Gene3D" id="3.30.700.10">
    <property type="entry name" value="Glycoprotein, Type 4 Pilin"/>
    <property type="match status" value="1"/>
</dbReference>
<dbReference type="NCBIfam" id="TIGR02532">
    <property type="entry name" value="IV_pilin_GFxxxE"/>
    <property type="match status" value="1"/>
</dbReference>
<dbReference type="PANTHER" id="PTHR30093">
    <property type="entry name" value="GENERAL SECRETION PATHWAY PROTEIN G"/>
    <property type="match status" value="1"/>
</dbReference>
<dbReference type="STRING" id="1789224.BFG52_01685"/>
<comment type="similarity">
    <text evidence="2">Belongs to the GSP G family.</text>
</comment>
<dbReference type="InterPro" id="IPR013545">
    <property type="entry name" value="T2SS_protein-GspG_C"/>
</dbReference>
<evidence type="ECO:0000256" key="9">
    <source>
        <dbReference type="ARBA" id="ARBA00023136"/>
    </source>
</evidence>
<sequence length="147" mass="15903">MQAKRLINRKQSGFTLIEVMVVIVILGILAVLVVPNVLGRADKAKVDSTKLALSNVAGALDQYKVDNGHYPTPAEGGLEALVKQPESVKNWVPGGYLKGGYPKDSWENNLQYNQPGSEGRSYDLYSFGADGKPGGEGLDADIYYSEQ</sequence>
<dbReference type="GO" id="GO:0005886">
    <property type="term" value="C:plasma membrane"/>
    <property type="evidence" value="ECO:0007669"/>
    <property type="project" value="UniProtKB-SubCell"/>
</dbReference>
<dbReference type="AlphaFoldDB" id="A0A1B2LW59"/>
<dbReference type="Proteomes" id="UP000093391">
    <property type="component" value="Chromosome"/>
</dbReference>
<dbReference type="KEGG" id="ala:BFG52_01685"/>
<keyword evidence="8 10" id="KW-1133">Transmembrane helix</keyword>
<dbReference type="InterPro" id="IPR045584">
    <property type="entry name" value="Pilin-like"/>
</dbReference>
<dbReference type="InterPro" id="IPR012902">
    <property type="entry name" value="N_methyl_site"/>
</dbReference>
<evidence type="ECO:0000256" key="3">
    <source>
        <dbReference type="ARBA" id="ARBA00020042"/>
    </source>
</evidence>
<keyword evidence="6" id="KW-0997">Cell inner membrane</keyword>
<dbReference type="InterPro" id="IPR000983">
    <property type="entry name" value="Bac_GSPG_pilin"/>
</dbReference>
<keyword evidence="4" id="KW-1003">Cell membrane</keyword>
<reference evidence="12 13" key="1">
    <citation type="submission" date="2016-08" db="EMBL/GenBank/DDBJ databases">
        <authorList>
            <person name="Seilhamer J.J."/>
        </authorList>
    </citation>
    <scope>NUCLEOTIDE SEQUENCE [LARGE SCALE GENOMIC DNA]</scope>
    <source>
        <strain evidence="12 13">BRTC-1</strain>
    </source>
</reference>
<dbReference type="PROSITE" id="PS00409">
    <property type="entry name" value="PROKAR_NTER_METHYL"/>
    <property type="match status" value="1"/>
</dbReference>
<evidence type="ECO:0000256" key="5">
    <source>
        <dbReference type="ARBA" id="ARBA00022481"/>
    </source>
</evidence>
<evidence type="ECO:0000256" key="2">
    <source>
        <dbReference type="ARBA" id="ARBA00009984"/>
    </source>
</evidence>